<dbReference type="Pfam" id="PF22607">
    <property type="entry name" value="FAD_binding-like"/>
    <property type="match status" value="2"/>
</dbReference>
<dbReference type="Pfam" id="PF13577">
    <property type="entry name" value="SnoaL_4"/>
    <property type="match status" value="1"/>
</dbReference>
<dbReference type="SMART" id="SM01190">
    <property type="entry name" value="EMP24_GP25L"/>
    <property type="match status" value="1"/>
</dbReference>
<feature type="chain" id="PRO_5043032252" description="GOLD domain-containing protein" evidence="1">
    <location>
        <begin position="21"/>
        <end position="855"/>
    </location>
</feature>
<name>A0AAN7VWB9_9PEZI</name>
<dbReference type="SUPFAM" id="SSF54427">
    <property type="entry name" value="NTF2-like"/>
    <property type="match status" value="1"/>
</dbReference>
<dbReference type="InterPro" id="IPR053212">
    <property type="entry name" value="DHP_3-monooxygenase"/>
</dbReference>
<evidence type="ECO:0000313" key="3">
    <source>
        <dbReference type="EMBL" id="KAK5690871.1"/>
    </source>
</evidence>
<keyword evidence="1" id="KW-0732">Signal</keyword>
<dbReference type="InterPro" id="IPR009038">
    <property type="entry name" value="GOLD_dom"/>
</dbReference>
<dbReference type="AlphaFoldDB" id="A0AAN7VWB9"/>
<reference evidence="3" key="1">
    <citation type="submission" date="2023-08" db="EMBL/GenBank/DDBJ databases">
        <title>Black Yeasts Isolated from many extreme environments.</title>
        <authorList>
            <person name="Coleine C."/>
            <person name="Stajich J.E."/>
            <person name="Selbmann L."/>
        </authorList>
    </citation>
    <scope>NUCLEOTIDE SEQUENCE</scope>
    <source>
        <strain evidence="3">CCFEE 5810</strain>
    </source>
</reference>
<dbReference type="InterPro" id="IPR036188">
    <property type="entry name" value="FAD/NAD-bd_sf"/>
</dbReference>
<dbReference type="InterPro" id="IPR036598">
    <property type="entry name" value="GOLD_dom_sf"/>
</dbReference>
<dbReference type="EMBL" id="JAVRQU010000023">
    <property type="protein sequence ID" value="KAK5690871.1"/>
    <property type="molecule type" value="Genomic_DNA"/>
</dbReference>
<accession>A0AAN7VWB9</accession>
<dbReference type="Proteomes" id="UP001310594">
    <property type="component" value="Unassembled WGS sequence"/>
</dbReference>
<dbReference type="Gene3D" id="3.10.450.50">
    <property type="match status" value="1"/>
</dbReference>
<dbReference type="SUPFAM" id="SSF54373">
    <property type="entry name" value="FAD-linked reductases, C-terminal domain"/>
    <property type="match status" value="1"/>
</dbReference>
<dbReference type="InterPro" id="IPR054707">
    <property type="entry name" value="DhpH_subs-bd"/>
</dbReference>
<protein>
    <recommendedName>
        <fullName evidence="2">GOLD domain-containing protein</fullName>
    </recommendedName>
</protein>
<dbReference type="SUPFAM" id="SSF51905">
    <property type="entry name" value="FAD/NAD(P)-binding domain"/>
    <property type="match status" value="1"/>
</dbReference>
<dbReference type="InterPro" id="IPR037401">
    <property type="entry name" value="SnoaL-like"/>
</dbReference>
<organism evidence="3 4">
    <name type="scientific">Elasticomyces elasticus</name>
    <dbReference type="NCBI Taxonomy" id="574655"/>
    <lineage>
        <taxon>Eukaryota</taxon>
        <taxon>Fungi</taxon>
        <taxon>Dikarya</taxon>
        <taxon>Ascomycota</taxon>
        <taxon>Pezizomycotina</taxon>
        <taxon>Dothideomycetes</taxon>
        <taxon>Dothideomycetidae</taxon>
        <taxon>Mycosphaerellales</taxon>
        <taxon>Teratosphaeriaceae</taxon>
        <taxon>Elasticomyces</taxon>
    </lineage>
</organism>
<evidence type="ECO:0000313" key="4">
    <source>
        <dbReference type="Proteomes" id="UP001310594"/>
    </source>
</evidence>
<dbReference type="InterPro" id="IPR032710">
    <property type="entry name" value="NTF2-like_dom_sf"/>
</dbReference>
<dbReference type="Pfam" id="PF01105">
    <property type="entry name" value="EMP24_GP25L"/>
    <property type="match status" value="1"/>
</dbReference>
<feature type="domain" description="GOLD" evidence="2">
    <location>
        <begin position="30"/>
        <end position="117"/>
    </location>
</feature>
<dbReference type="Gene3D" id="3.50.50.60">
    <property type="entry name" value="FAD/NAD(P)-binding domain"/>
    <property type="match status" value="1"/>
</dbReference>
<proteinExistence type="predicted"/>
<gene>
    <name evidence="3" type="ORF">LTR97_012034</name>
</gene>
<comment type="caution">
    <text evidence="3">The sequence shown here is derived from an EMBL/GenBank/DDBJ whole genome shotgun (WGS) entry which is preliminary data.</text>
</comment>
<dbReference type="PANTHER" id="PTHR47469">
    <property type="entry name" value="MONOOXYGENASE-LIKE"/>
    <property type="match status" value="1"/>
</dbReference>
<dbReference type="SUPFAM" id="SSF101576">
    <property type="entry name" value="Supernatant protein factor (SPF), C-terminal domain"/>
    <property type="match status" value="1"/>
</dbReference>
<evidence type="ECO:0000256" key="1">
    <source>
        <dbReference type="SAM" id="SignalP"/>
    </source>
</evidence>
<dbReference type="PROSITE" id="PS50866">
    <property type="entry name" value="GOLD"/>
    <property type="match status" value="1"/>
</dbReference>
<sequence length="855" mass="95378">MASILDILLLLTTFLAFGHAHNIQMKAHSRECFHESLHKDDKMTVTFQVGDREFGGSGNLDIDFWIQDPTGAYTTNQRTVSSGDHSFEAHQDGKFTYCFSNEHWSANTKEVSFNVHGIVYVPEHEAPQDPLEKEVRQLSELLAQVKDEQGYIVVRERTHRNTAESTNARVKWWSLFQLGVLAGEVFFQVWFIRRFFEVKGGQNTNKDKNRKVMATNRGSQVNGEHATNGASRKPNIVIVGGSLGGLFAGMALKTHGYNTTLLERTPENLLHNQGAGIVAGGDTLEFFKRYDRTGKPVAVPSYKRIYLNQKGDIIHEEVNRQNMTSWDLCYYLLRANYDRVDSPYLEGGKLPETRPTDGKINYVYGATVTGIEDKGDYVAVSYKRKREDGTEELCAINADLLVAADGPSSTIRGILEPQVKRTYAGYCVIRGTVPELEGSEAALEVFRERFCFFHAPGIQNLTYTIAGDHEGSPELEKLMTDKNGRRRHITIPPGMIAPEAWDMVKQMGKEKLPPQMAEMAEKTKNPFVQCITDAITPKNLFMGDKVVLVGDSLANFRPHTVASTSQAAFDAMCLVDWLDGKIDRKEFIKQSMQFARAIQDMGVKIGDRSQFEKLPIDEYIKDRNFASIKREEREYPAWTLDGAHCTLIYQTTSIPPIMLSQVLSLFALAQTTVASYTSPYCSENISFILPASIGNATFNSLPTTFAPAAQAQDPTILAQIRNTLALYPLCIDGKDFASLSLVFTEDAVANYSEPLNTLTPLSSIPSVLEASLAPVTTQHQLGTQVIELLGHCTARSLTYFVANHFGNGLYEGQVAYAYGQYRDVWINTRAGWRIKERTLAYMGPLIGNASVFAAQ</sequence>
<dbReference type="PRINTS" id="PR00420">
    <property type="entry name" value="RNGMNOXGNASE"/>
</dbReference>
<evidence type="ECO:0000259" key="2">
    <source>
        <dbReference type="PROSITE" id="PS50866"/>
    </source>
</evidence>
<dbReference type="PANTHER" id="PTHR47469:SF2">
    <property type="entry name" value="OS06G0597600 PROTEIN"/>
    <property type="match status" value="1"/>
</dbReference>
<feature type="signal peptide" evidence="1">
    <location>
        <begin position="1"/>
        <end position="20"/>
    </location>
</feature>